<dbReference type="Gene3D" id="3.40.50.300">
    <property type="entry name" value="P-loop containing nucleotide triphosphate hydrolases"/>
    <property type="match status" value="1"/>
</dbReference>
<dbReference type="InterPro" id="IPR002586">
    <property type="entry name" value="CobQ/CobB/MinD/ParA_Nub-bd_dom"/>
</dbReference>
<dbReference type="EMBL" id="BAAADQ010000012">
    <property type="protein sequence ID" value="GAA0546277.1"/>
    <property type="molecule type" value="Genomic_DNA"/>
</dbReference>
<keyword evidence="2" id="KW-0067">ATP-binding</keyword>
<dbReference type="SUPFAM" id="SSF52540">
    <property type="entry name" value="P-loop containing nucleoside triphosphate hydrolases"/>
    <property type="match status" value="1"/>
</dbReference>
<dbReference type="GO" id="GO:0005524">
    <property type="term" value="F:ATP binding"/>
    <property type="evidence" value="ECO:0007669"/>
    <property type="project" value="UniProtKB-KW"/>
</dbReference>
<feature type="compositionally biased region" description="Acidic residues" evidence="3">
    <location>
        <begin position="457"/>
        <end position="467"/>
    </location>
</feature>
<proteinExistence type="predicted"/>
<dbReference type="AlphaFoldDB" id="A0AAV3STH0"/>
<evidence type="ECO:0000259" key="4">
    <source>
        <dbReference type="Pfam" id="PF01656"/>
    </source>
</evidence>
<protein>
    <recommendedName>
        <fullName evidence="4">CobQ/CobB/MinD/ParA nucleotide binding domain-containing protein</fullName>
    </recommendedName>
</protein>
<keyword evidence="1" id="KW-0547">Nucleotide-binding</keyword>
<dbReference type="Pfam" id="PF01656">
    <property type="entry name" value="CbiA"/>
    <property type="match status" value="1"/>
</dbReference>
<organism evidence="5 6">
    <name type="scientific">Halorubrum ejinorense</name>
    <dbReference type="NCBI Taxonomy" id="425309"/>
    <lineage>
        <taxon>Archaea</taxon>
        <taxon>Methanobacteriati</taxon>
        <taxon>Methanobacteriota</taxon>
        <taxon>Stenosarchaea group</taxon>
        <taxon>Halobacteria</taxon>
        <taxon>Halobacteriales</taxon>
        <taxon>Haloferacaceae</taxon>
        <taxon>Halorubrum</taxon>
    </lineage>
</organism>
<feature type="compositionally biased region" description="Polar residues" evidence="3">
    <location>
        <begin position="438"/>
        <end position="456"/>
    </location>
</feature>
<dbReference type="Proteomes" id="UP001501425">
    <property type="component" value="Unassembled WGS sequence"/>
</dbReference>
<dbReference type="GO" id="GO:0016887">
    <property type="term" value="F:ATP hydrolysis activity"/>
    <property type="evidence" value="ECO:0007669"/>
    <property type="project" value="TreeGrafter"/>
</dbReference>
<gene>
    <name evidence="5" type="ORF">GCM10008994_21480</name>
</gene>
<feature type="compositionally biased region" description="Low complexity" evidence="3">
    <location>
        <begin position="291"/>
        <end position="307"/>
    </location>
</feature>
<evidence type="ECO:0000313" key="5">
    <source>
        <dbReference type="EMBL" id="GAA0546277.1"/>
    </source>
</evidence>
<dbReference type="InterPro" id="IPR050625">
    <property type="entry name" value="ParA/MinD_ATPase"/>
</dbReference>
<name>A0AAV3STH0_9EURY</name>
<dbReference type="GO" id="GO:0009898">
    <property type="term" value="C:cytoplasmic side of plasma membrane"/>
    <property type="evidence" value="ECO:0007669"/>
    <property type="project" value="TreeGrafter"/>
</dbReference>
<comment type="caution">
    <text evidence="5">The sequence shown here is derived from an EMBL/GenBank/DDBJ whole genome shotgun (WGS) entry which is preliminary data.</text>
</comment>
<feature type="domain" description="CobQ/CobB/MinD/ParA nucleotide binding" evidence="4">
    <location>
        <begin position="19"/>
        <end position="185"/>
    </location>
</feature>
<dbReference type="InterPro" id="IPR027417">
    <property type="entry name" value="P-loop_NTPase"/>
</dbReference>
<sequence>MEIYVPVWERQLSKMNHTVAVTGGTRGTGKTTSVVALGSLLSDAGHDVLLVDCDLDTPSLTEQLDIEKPNSTLQEVIAGRSTINDAVQAGPAGAEVLSAASVAVARKRFDAFVRGLTDYDLVICDTGHPFSDATEGALDAADGVVMVSTLDDAVKRNVATLHESLRTNGRPLIGTALTRVDGNADAADWDCELLAAIPESDAVAAGAAAVLDSPSDPGVESYRNLAQIVLRRLRAGVDRATTPNASIWLPQPADPFLTPAVSTGDLGDSDTSSDDGAGARDGSVDTDETPSETTAATGDTTDSAAETNASGEEPDDDDSGGTKLTRRGALAALTAAVGGVSAGILNTRETPTIEGFGYGGAPVMSTGSGAANATTNMTDTGSISAGGVNRTEQTVELVDGGSDEDPTANETETGGVDNKTDSSSVTNTTDPENTNTTVPRNVTDTTDPSDDLNTGQDLDDGSTDTDDSSPTNGGGTGNTGTDDGSGGDDTTDETSPSEPGDGELSTVGYGQGGYGGVA</sequence>
<evidence type="ECO:0000313" key="6">
    <source>
        <dbReference type="Proteomes" id="UP001501425"/>
    </source>
</evidence>
<reference evidence="5" key="2">
    <citation type="submission" date="2023-12" db="EMBL/GenBank/DDBJ databases">
        <authorList>
            <person name="Sun Q."/>
            <person name="Inoue M."/>
        </authorList>
    </citation>
    <scope>NUCLEOTIDE SEQUENCE</scope>
    <source>
        <strain evidence="5">JCM 14265</strain>
    </source>
</reference>
<evidence type="ECO:0000256" key="2">
    <source>
        <dbReference type="ARBA" id="ARBA00022840"/>
    </source>
</evidence>
<feature type="compositionally biased region" description="Gly residues" evidence="3">
    <location>
        <begin position="509"/>
        <end position="518"/>
    </location>
</feature>
<dbReference type="PANTHER" id="PTHR43384:SF6">
    <property type="entry name" value="SEPTUM SITE-DETERMINING PROTEIN MIND HOMOLOG, CHLOROPLASTIC"/>
    <property type="match status" value="1"/>
</dbReference>
<feature type="region of interest" description="Disordered" evidence="3">
    <location>
        <begin position="245"/>
        <end position="323"/>
    </location>
</feature>
<evidence type="ECO:0000256" key="1">
    <source>
        <dbReference type="ARBA" id="ARBA00022741"/>
    </source>
</evidence>
<reference evidence="5" key="1">
    <citation type="journal article" date="2014" name="Int. J. Syst. Evol. Microbiol.">
        <title>Complete genome sequence of Corynebacterium casei LMG S-19264T (=DSM 44701T), isolated from a smear-ripened cheese.</title>
        <authorList>
            <consortium name="US DOE Joint Genome Institute (JGI-PGF)"/>
            <person name="Walter F."/>
            <person name="Albersmeier A."/>
            <person name="Kalinowski J."/>
            <person name="Ruckert C."/>
        </authorList>
    </citation>
    <scope>NUCLEOTIDE SEQUENCE</scope>
    <source>
        <strain evidence="5">JCM 14265</strain>
    </source>
</reference>
<feature type="region of interest" description="Disordered" evidence="3">
    <location>
        <begin position="397"/>
        <end position="518"/>
    </location>
</feature>
<accession>A0AAV3STH0</accession>
<evidence type="ECO:0000256" key="3">
    <source>
        <dbReference type="SAM" id="MobiDB-lite"/>
    </source>
</evidence>
<dbReference type="GO" id="GO:0051782">
    <property type="term" value="P:negative regulation of cell division"/>
    <property type="evidence" value="ECO:0007669"/>
    <property type="project" value="TreeGrafter"/>
</dbReference>
<feature type="compositionally biased region" description="Low complexity" evidence="3">
    <location>
        <begin position="426"/>
        <end position="437"/>
    </location>
</feature>
<dbReference type="GO" id="GO:0005829">
    <property type="term" value="C:cytosol"/>
    <property type="evidence" value="ECO:0007669"/>
    <property type="project" value="TreeGrafter"/>
</dbReference>
<dbReference type="PANTHER" id="PTHR43384">
    <property type="entry name" value="SEPTUM SITE-DETERMINING PROTEIN MIND HOMOLOG, CHLOROPLASTIC-RELATED"/>
    <property type="match status" value="1"/>
</dbReference>